<dbReference type="HOGENOM" id="CLU_168009_0_0_2"/>
<dbReference type="STRING" id="490899.DKAM_0824"/>
<dbReference type="EMBL" id="CP001140">
    <property type="protein sequence ID" value="ACL11150.1"/>
    <property type="molecule type" value="Genomic_DNA"/>
</dbReference>
<sequence length="117" mass="13338">MEEVEKAVPIKVASLNDLVRLATSTMVPHQFNTYIIKFKHGGKTYLGMLGVFRDYYKYYGIPVFYYYSTDMEGIEEANYIIVSTSDEKIEFSKSPRPGIAIPIISLAEKPVFLPDDI</sequence>
<dbReference type="GeneID" id="7171783"/>
<dbReference type="KEGG" id="dka:DKAM_0824"/>
<name>B8D4W9_DESA1</name>
<reference evidence="1 2" key="1">
    <citation type="journal article" date="2009" name="J. Bacteriol.">
        <title>Complete genome sequence of the anaerobic, protein-degrading hyperthermophilic crenarchaeon Desulfurococcus kamchatkensis.</title>
        <authorList>
            <person name="Ravin N.V."/>
            <person name="Mardanov A.V."/>
            <person name="Beletsky A.V."/>
            <person name="Kublanov I.V."/>
            <person name="Kolganova T.V."/>
            <person name="Lebedinsky A.V."/>
            <person name="Chernyh N.A."/>
            <person name="Bonch-Osmolovskaya E.A."/>
            <person name="Skryabin K.G."/>
        </authorList>
    </citation>
    <scope>NUCLEOTIDE SEQUENCE [LARGE SCALE GENOMIC DNA]</scope>
    <source>
        <strain evidence="2">DSM 18924 / JCM 16383 / VKM B-2413 / 1221n</strain>
    </source>
</reference>
<gene>
    <name evidence="1" type="ordered locus">DKAM_0824</name>
</gene>
<proteinExistence type="predicted"/>
<evidence type="ECO:0000313" key="1">
    <source>
        <dbReference type="EMBL" id="ACL11150.1"/>
    </source>
</evidence>
<accession>B8D4W9</accession>
<organism evidence="1 2">
    <name type="scientific">Desulfurococcus amylolyticus (strain DSM 18924 / JCM 16383 / VKM B-2413 / 1221n)</name>
    <name type="common">Desulfurococcus kamchatkensis</name>
    <dbReference type="NCBI Taxonomy" id="490899"/>
    <lineage>
        <taxon>Archaea</taxon>
        <taxon>Thermoproteota</taxon>
        <taxon>Thermoprotei</taxon>
        <taxon>Desulfurococcales</taxon>
        <taxon>Desulfurococcaceae</taxon>
        <taxon>Desulfurococcus</taxon>
    </lineage>
</organism>
<dbReference type="AlphaFoldDB" id="B8D4W9"/>
<dbReference type="RefSeq" id="WP_012608491.1">
    <property type="nucleotide sequence ID" value="NC_011766.1"/>
</dbReference>
<dbReference type="Proteomes" id="UP000006903">
    <property type="component" value="Chromosome"/>
</dbReference>
<evidence type="ECO:0000313" key="2">
    <source>
        <dbReference type="Proteomes" id="UP000006903"/>
    </source>
</evidence>
<dbReference type="eggNOG" id="arCOG04275">
    <property type="taxonomic scope" value="Archaea"/>
</dbReference>
<evidence type="ECO:0008006" key="3">
    <source>
        <dbReference type="Google" id="ProtNLM"/>
    </source>
</evidence>
<protein>
    <recommendedName>
        <fullName evidence="3">Cren protein</fullName>
    </recommendedName>
</protein>